<proteinExistence type="predicted"/>
<accession>A0A0F9JRG6</accession>
<protein>
    <submittedName>
        <fullName evidence="1">Uncharacterized protein</fullName>
    </submittedName>
</protein>
<evidence type="ECO:0000313" key="1">
    <source>
        <dbReference type="EMBL" id="KKM01568.1"/>
    </source>
</evidence>
<organism evidence="1">
    <name type="scientific">marine sediment metagenome</name>
    <dbReference type="NCBI Taxonomy" id="412755"/>
    <lineage>
        <taxon>unclassified sequences</taxon>
        <taxon>metagenomes</taxon>
        <taxon>ecological metagenomes</taxon>
    </lineage>
</organism>
<comment type="caution">
    <text evidence="1">The sequence shown here is derived from an EMBL/GenBank/DDBJ whole genome shotgun (WGS) entry which is preliminary data.</text>
</comment>
<name>A0A0F9JRG6_9ZZZZ</name>
<gene>
    <name evidence="1" type="ORF">LCGC14_1793150</name>
</gene>
<reference evidence="1" key="1">
    <citation type="journal article" date="2015" name="Nature">
        <title>Complex archaea that bridge the gap between prokaryotes and eukaryotes.</title>
        <authorList>
            <person name="Spang A."/>
            <person name="Saw J.H."/>
            <person name="Jorgensen S.L."/>
            <person name="Zaremba-Niedzwiedzka K."/>
            <person name="Martijn J."/>
            <person name="Lind A.E."/>
            <person name="van Eijk R."/>
            <person name="Schleper C."/>
            <person name="Guy L."/>
            <person name="Ettema T.J."/>
        </authorList>
    </citation>
    <scope>NUCLEOTIDE SEQUENCE</scope>
</reference>
<dbReference type="EMBL" id="LAZR01017163">
    <property type="protein sequence ID" value="KKM01568.1"/>
    <property type="molecule type" value="Genomic_DNA"/>
</dbReference>
<dbReference type="AlphaFoldDB" id="A0A0F9JRG6"/>
<sequence>MVVLAHFDSSTLKVPYQSTDKKQIVTNVSCAECSGTTPYEVDVTFSSVTTCDSQCCNWGAFSSQFVNTVDLGGTYRLKFVGDCTWRYTTTGSYGSRKGYNRLNCVNPADRWDEALDTLIIEITNVGGGVWDLTAWVQGDTATKCYIHTMNYTPTSGCLNKSGLVFDITCCFSSNVYHSDTTAEIAEV</sequence>